<dbReference type="FunCoup" id="A0A482XBF1">
    <property type="interactions" value="17"/>
</dbReference>
<feature type="region of interest" description="Disordered" evidence="1">
    <location>
        <begin position="137"/>
        <end position="170"/>
    </location>
</feature>
<keyword evidence="4" id="KW-1185">Reference proteome</keyword>
<evidence type="ECO:0000313" key="4">
    <source>
        <dbReference type="Proteomes" id="UP000291343"/>
    </source>
</evidence>
<reference evidence="3 4" key="1">
    <citation type="journal article" date="2017" name="Gigascience">
        <title>Genome sequence of the small brown planthopper, Laodelphax striatellus.</title>
        <authorList>
            <person name="Zhu J."/>
            <person name="Jiang F."/>
            <person name="Wang X."/>
            <person name="Yang P."/>
            <person name="Bao Y."/>
            <person name="Zhao W."/>
            <person name="Wang W."/>
            <person name="Lu H."/>
            <person name="Wang Q."/>
            <person name="Cui N."/>
            <person name="Li J."/>
            <person name="Chen X."/>
            <person name="Luo L."/>
            <person name="Yu J."/>
            <person name="Kang L."/>
            <person name="Cui F."/>
        </authorList>
    </citation>
    <scope>NUCLEOTIDE SEQUENCE [LARGE SCALE GENOMIC DNA]</scope>
    <source>
        <strain evidence="3">Lst14</strain>
    </source>
</reference>
<dbReference type="Proteomes" id="UP000291343">
    <property type="component" value="Unassembled WGS sequence"/>
</dbReference>
<evidence type="ECO:0000259" key="2">
    <source>
        <dbReference type="PROSITE" id="PS51029"/>
    </source>
</evidence>
<dbReference type="AlphaFoldDB" id="A0A482XBF1"/>
<dbReference type="InParanoid" id="A0A482XBF1"/>
<name>A0A482XBF1_LAOST</name>
<dbReference type="Pfam" id="PF10545">
    <property type="entry name" value="MADF_DNA_bdg"/>
    <property type="match status" value="1"/>
</dbReference>
<dbReference type="PANTHER" id="PTHR21505">
    <property type="entry name" value="MADF DOMAIN-CONTAINING PROTEIN-RELATED"/>
    <property type="match status" value="1"/>
</dbReference>
<dbReference type="SMART" id="SM00595">
    <property type="entry name" value="MADF"/>
    <property type="match status" value="1"/>
</dbReference>
<organism evidence="3 4">
    <name type="scientific">Laodelphax striatellus</name>
    <name type="common">Small brown planthopper</name>
    <name type="synonym">Delphax striatella</name>
    <dbReference type="NCBI Taxonomy" id="195883"/>
    <lineage>
        <taxon>Eukaryota</taxon>
        <taxon>Metazoa</taxon>
        <taxon>Ecdysozoa</taxon>
        <taxon>Arthropoda</taxon>
        <taxon>Hexapoda</taxon>
        <taxon>Insecta</taxon>
        <taxon>Pterygota</taxon>
        <taxon>Neoptera</taxon>
        <taxon>Paraneoptera</taxon>
        <taxon>Hemiptera</taxon>
        <taxon>Auchenorrhyncha</taxon>
        <taxon>Fulgoroidea</taxon>
        <taxon>Delphacidae</taxon>
        <taxon>Criomorphinae</taxon>
        <taxon>Laodelphax</taxon>
    </lineage>
</organism>
<sequence length="266" mass="29763">MAPRWDEELTMRFLELYKQHPCLWDQFSPLYKLKKARDTALAKIVFNLNIHGFGVAEAKLKIKSLRSTYLGEVSKMNKSGSGTDDVYKSNLRWLPLMEDIMEKGTRKSQKDSTMMAVPPSSVHDGYDYLGWEGEPPAKRKLSTDLESNDESLAEVAASASNEEENNDSNSSMCLVEVELGPSPKKRDRPRSKIEMIANTARQLASLKNSFDKPENEHDVFGKHVGAQLKALSPKQAIVAMSKINSVLTDCRLADLVPAPCKSTRKT</sequence>
<accession>A0A482XBF1</accession>
<feature type="domain" description="MADF" evidence="2">
    <location>
        <begin position="12"/>
        <end position="102"/>
    </location>
</feature>
<dbReference type="PANTHER" id="PTHR21505:SF8">
    <property type="entry name" value="DPT-YFP REPRESSOR BY OVEREXPRESSION, ISOFORM D-RELATED"/>
    <property type="match status" value="1"/>
</dbReference>
<dbReference type="PROSITE" id="PS51029">
    <property type="entry name" value="MADF"/>
    <property type="match status" value="1"/>
</dbReference>
<evidence type="ECO:0000313" key="3">
    <source>
        <dbReference type="EMBL" id="RZF43017.1"/>
    </source>
</evidence>
<dbReference type="EMBL" id="QKKF02013299">
    <property type="protein sequence ID" value="RZF43017.1"/>
    <property type="molecule type" value="Genomic_DNA"/>
</dbReference>
<dbReference type="OrthoDB" id="6617231at2759"/>
<comment type="caution">
    <text evidence="3">The sequence shown here is derived from an EMBL/GenBank/DDBJ whole genome shotgun (WGS) entry which is preliminary data.</text>
</comment>
<gene>
    <name evidence="3" type="ORF">LSTR_LSTR014135</name>
</gene>
<proteinExistence type="predicted"/>
<protein>
    <recommendedName>
        <fullName evidence="2">MADF domain-containing protein</fullName>
    </recommendedName>
</protein>
<evidence type="ECO:0000256" key="1">
    <source>
        <dbReference type="SAM" id="MobiDB-lite"/>
    </source>
</evidence>
<dbReference type="InterPro" id="IPR006578">
    <property type="entry name" value="MADF-dom"/>
</dbReference>